<dbReference type="Gene3D" id="2.30.30.40">
    <property type="entry name" value="SH3 Domains"/>
    <property type="match status" value="2"/>
</dbReference>
<proteinExistence type="inferred from homology"/>
<reference evidence="19 20" key="1">
    <citation type="journal article" date="2021" name="Cell">
        <title>Tracing the genetic footprints of vertebrate landing in non-teleost ray-finned fishes.</title>
        <authorList>
            <person name="Bi X."/>
            <person name="Wang K."/>
            <person name="Yang L."/>
            <person name="Pan H."/>
            <person name="Jiang H."/>
            <person name="Wei Q."/>
            <person name="Fang M."/>
            <person name="Yu H."/>
            <person name="Zhu C."/>
            <person name="Cai Y."/>
            <person name="He Y."/>
            <person name="Gan X."/>
            <person name="Zeng H."/>
            <person name="Yu D."/>
            <person name="Zhu Y."/>
            <person name="Jiang H."/>
            <person name="Qiu Q."/>
            <person name="Yang H."/>
            <person name="Zhang Y.E."/>
            <person name="Wang W."/>
            <person name="Zhu M."/>
            <person name="He S."/>
            <person name="Zhang G."/>
        </authorList>
    </citation>
    <scope>NUCLEOTIDE SEQUENCE [LARGE SCALE GENOMIC DNA]</scope>
    <source>
        <strain evidence="19">Bchr_013</strain>
    </source>
</reference>
<evidence type="ECO:0000256" key="12">
    <source>
        <dbReference type="ARBA" id="ARBA00071519"/>
    </source>
</evidence>
<feature type="coiled-coil region" evidence="16">
    <location>
        <begin position="1269"/>
        <end position="1296"/>
    </location>
</feature>
<dbReference type="GO" id="GO:0016812">
    <property type="term" value="F:hydrolase activity, acting on carbon-nitrogen (but not peptide) bonds, in cyclic amides"/>
    <property type="evidence" value="ECO:0007669"/>
    <property type="project" value="TreeGrafter"/>
</dbReference>
<evidence type="ECO:0000256" key="16">
    <source>
        <dbReference type="SAM" id="Coils"/>
    </source>
</evidence>
<dbReference type="InterPro" id="IPR032771">
    <property type="entry name" value="DUF4527"/>
</dbReference>
<feature type="non-terminal residue" evidence="19">
    <location>
        <position position="3210"/>
    </location>
</feature>
<dbReference type="CDD" id="cd01314">
    <property type="entry name" value="D-HYD"/>
    <property type="match status" value="1"/>
</dbReference>
<evidence type="ECO:0000256" key="15">
    <source>
        <dbReference type="PROSITE-ProRule" id="PRU00192"/>
    </source>
</evidence>
<evidence type="ECO:0000256" key="14">
    <source>
        <dbReference type="ARBA" id="ARBA00081558"/>
    </source>
</evidence>
<feature type="coiled-coil region" evidence="16">
    <location>
        <begin position="1030"/>
        <end position="1057"/>
    </location>
</feature>
<evidence type="ECO:0000256" key="17">
    <source>
        <dbReference type="SAM" id="MobiDB-lite"/>
    </source>
</evidence>
<evidence type="ECO:0000313" key="19">
    <source>
        <dbReference type="EMBL" id="KAG2466091.1"/>
    </source>
</evidence>
<comment type="function">
    <text evidence="10">Necessary for signaling by class 3 semaphorins and subsequent remodeling of the cytoskeleton. Plays a role in axon guidance. During the axon guidance process, acts downstream of SEMA3A to promote FLNA dissociation from F-actin which results in the rearrangement of the actin cytoskeleton and the collapse of the growth cone. Involved in invasive growth and cell migration. May participate in cytokinesis.</text>
</comment>
<dbReference type="SUPFAM" id="SSF50044">
    <property type="entry name" value="SH3-domain"/>
    <property type="match status" value="2"/>
</dbReference>
<feature type="coiled-coil region" evidence="16">
    <location>
        <begin position="83"/>
        <end position="141"/>
    </location>
</feature>
<feature type="compositionally biased region" description="Polar residues" evidence="17">
    <location>
        <begin position="2272"/>
        <end position="2286"/>
    </location>
</feature>
<dbReference type="FunFam" id="2.30.40.10:FF:000021">
    <property type="entry name" value="Dihydropyrimidinase-related protein 2"/>
    <property type="match status" value="1"/>
</dbReference>
<dbReference type="InterPro" id="IPR036028">
    <property type="entry name" value="SH3-like_dom_sf"/>
</dbReference>
<protein>
    <recommendedName>
        <fullName evidence="12">Dihydropyrimidinase-related protein 1</fullName>
    </recommendedName>
    <alternativeName>
        <fullName evidence="13">Collapsin response mediator protein 1</fullName>
    </alternativeName>
    <alternativeName>
        <fullName evidence="14">Inactive dihydropyrimidinase</fullName>
    </alternativeName>
</protein>
<dbReference type="EMBL" id="JAATIS010001721">
    <property type="protein sequence ID" value="KAG2466091.1"/>
    <property type="molecule type" value="Genomic_DNA"/>
</dbReference>
<dbReference type="FunFam" id="3.20.20.140:FF:000217">
    <property type="entry name" value="Dihydropyrimidinase-related protein 1"/>
    <property type="match status" value="1"/>
</dbReference>
<name>A0A8X8BS97_POLSE</name>
<keyword evidence="8" id="KW-0944">Nitration</keyword>
<sequence length="3210" mass="366163">MQQNIKEYECILVTKTEEARFLWEKAIELEHMLQQSHLYCSHLHGKLCTIDGPGLSDACCSDEENDFDQFHVQEKVTSIEDLLAVKEIDINKLQSRISELGRKLKPEGAFLRQYAKMEQWYKEKEDARKKHEEELQHEGENLEEKGNLLLIDIAAKDAVQAQVQSSKDHLLKQMQEMVESNHLFMATVEHLKVELEKKVQSEAKLRKQCLQLKKNTNDWESIDENQRQRFIKMESQLQTQINSLRQMLQEKDEALLLSKRACELQQVEQRLCPDESHTTLHDCYEQLQGVMEDESSGMEEALIILQTKCEVEINGRIRQIEELEGELESKNEEMRHLQDQQRMLKESELRHQEKIRSLEELLDSVQERICKNDNDKIARMDYLLSMREETVQHLQSRLVSQEELLREMEETQRRLSLRNEQLGTKQHELTDELHRWKIKFSNCEQINRETKVENEQMIEKMNTLESEIRKYEHQLRERDSKLVELNSQNEKEISELTSELKRVTLEFKGKEADWFKERHKTELQLKMQEKEIKAGKANRESLTLQIEELEARLRKVKATEVALQQKIEELHAELSEKVQHVFSLETKLSKEHHLSSHVANELKSKDTLIKRLQDQEGLLQAQIQDLEQDLDAMRSERDKGPEVHLENPELYVLRNQVKELEQRLKENVFNWNGTETALRSRIKDLEMSERKLLGKVDLLSRRSQLSLSLRQRQEEKQKLQLWRKEIETAAAEKEKSEKALKEKLRRLQEQKKAKDEEMKAQSAYFEHYKQKVQQKLVLLRDREQSLQSKVFLLEKEIIEVLTSEAIVKAELERYKLDLKKSNRKQGANDSEAETTCSKESEDVIKEYICSLQKDLNSFLEKEEDNHRKCKELQDRLERAEENEEFLTKKLSDFRSRIHELKLSESCLIEEMQDLTEQNSILKRELMKMKETTDILKKNEDVNEDDVRSDVIDNSMDETECMNNTSHLADCDTVEMVIAKVRLSNKSLSDEQLGNNVGEEVKDTEIPTSCSNDKKINDQPTKDLLPLTEKIHVLVQQKKTAEEKKREVQTEKDRNLQEYDRVVSDLKKLQLSFDKTCYWYASRVLELETLRDKFLRKVFEAMQVTTDLMPQHESKHSCICVDSVDGSIFPLLDNNSSALVQTMQAVRGGNLQKVKDILRRPKTQAELSLLLRTPVENDLSPHSEVCLNNVCQEEPSHELKDSTPPAVALQSQADLLELGIHKNQSSETKILSLVNKIDTNFKNVDNNQVITEDITETQNLSGHESPLSQLDTFKQTLLNLEATLNNLQSESDKLKLLGDKQVMEEKYELMANQVRLSIQELDAITWEKELNLEGLKSNLRQENYVLSKRNEDLLDHISKLEDCYQRQVVTVQEENIQMQECISRLEKEAEMHVCTNSELQQQVKSLSSLIDDLREDLKQSTEETTDSQEGIIENLQCSPQCEEAHAISELQQQVKDYCILFTDLKEYLNAWSEKLSYLQDELLQCHYGKAHLKCENSLCSQAISHLQDKTVDCANFVAILEKQVSERCQEISLQTEKAEYKQKIMKWETGTLEHNCTISNLKDKVNEISELSLELQSEMDAKLPEDAHPKSQKNVCKLKSQSQEDSHVGATEDHPTSLADTLNQIPSVHDHHHQENFQGLAETMGSSQAIATQQEKVVEFAKRGIEFENYWKETSNGESLFNKRTKENIQKNTMVTTLDMVTSVAVLEQQDMERAESRVCETVKRDSQEPSKEIKYVDSEGTNVLGLDEDSTRFIWLSPVDLTSKVTMEHWMKNKIKSNDGDVSILKFRTDKIHNETLSDILDGSDQTILRSVTGEEDSGLLASEHTRRLQQYEDIIKCLCVENRELRERILAVETCKEKMMDEAINLPNVKSNKLANVPEKLLSQFHHFDFVQKSVKEKTVEQIQTKNELDCKSMDVTNNKNEQYPEDLLISTSTGQRHIKAREPFNMLLRGKTEDESVSLDLDGIMHSKQGEDNKKEDCMVENDLQKLLEDSKAQVKTYQDELEKSKAEAQKWYRDLGITEYKREEALKKLDQAINECATGCDLSSKCLYVDMTVNENEGYSMREKDLKNEYESISSQVNDLQRRNIESELSIAALKAKLAYMVQKCQDRNSLILRLVRLLCKCGYINADLVQEAEDLLNDTALLDYSRDFIPAPCNQLPLSAGETVNVTGTPDNHGLFHAEVQGQLGLVPESFLVEQRELEFLQSKCPSPRMSSPEKIINLHQQLLHAHHSNYQIETSESTSQINNSNFLQPDSETEDYSQLRRPKKQQELTSSSMASMKKQNLDRNIQISSCEEMESWVSQAKNAGVNLDTTVFLENNESCAGSVNAAGSILSEMSVLKCQDHKAQDKVNSAAFQMGTTLRIKQEPPAPVSSVHVIRSIGKDSMLIGWEAPTLDVLGCSNGTFVYGYRVVLENLDLSQPCDISIQTVGANGLVAQKVHGHFDSISQLTKWNSSQTITQTARHQKHGRCQQFVAIYKYSPLQDSPNIHPSRELAFNEGDIVWVFGQPRKDGFCEAEGLSSLFSNVSGMTDRRRYWEKEDDLPVYLARPGTTAQTPRQKSWGMFASVEGAYENKTIDFEAYTVGKKGCRTPRSGSREVLEGDNFSETASDVSEVSGSVISSPSDRDDKTPAVEIKYPSGKELLQGQDNGKSDRLHIKGGRIVNDDQSFYADVYLEDGLIKQIGENLIVPGGVKTIEAHGRMVIPGGIDVNTCLQKPYHGTTTVDDFYQGTKAALAGGTTMIIDHVVPEPNQSLLTVFEKWHEAADNKSCCDYSLHVDITRWHEGVKEELEVLVQDKGINSFQVYMAYKDLYQMTDSQIYEAFTFLKGLGAVVQVHAENGDLIAQEQNKILSMGITGPEGHALSRPEELESEAVFRAIAIANQVNCPVYISKVMSKSAADIIAQARKRGAVAFGEPITASLGTDGSHYWSKNWAKAAAFVTSPPLSPDPTTPDHLSALLACGDLQVTGSAHCAYSTAQKAIGKDNFTLIPEGTNGIEERMSIVWDKAVAVGKMDENQFVAVTSTNAAKIFNLYPRKGRIAIGSDADIVIWDPDKTKTISAKMQKSALEYNIFEGMECRGSPLVVISQGKIVSEDGNLHVHQGMGRFIPRKPFPEYVYQRIKTRNRVMALQGVSRGMYDGPVHEIPATPKYITPAPSAKSSPAKNQPLPIRNLHQSNFSLSGAQIDDNIPRRSGHRIVAPPGGRSNITSLG</sequence>
<feature type="region of interest" description="Disordered" evidence="17">
    <location>
        <begin position="3149"/>
        <end position="3169"/>
    </location>
</feature>
<evidence type="ECO:0000256" key="5">
    <source>
        <dbReference type="ARBA" id="ARBA00022443"/>
    </source>
</evidence>
<comment type="caution">
    <text evidence="19">The sequence shown here is derived from an EMBL/GenBank/DDBJ whole genome shotgun (WGS) entry which is preliminary data.</text>
</comment>
<evidence type="ECO:0000256" key="10">
    <source>
        <dbReference type="ARBA" id="ARBA00059281"/>
    </source>
</evidence>
<evidence type="ECO:0000256" key="2">
    <source>
        <dbReference type="ARBA" id="ARBA00004300"/>
    </source>
</evidence>
<dbReference type="NCBIfam" id="TIGR02033">
    <property type="entry name" value="D-hydantoinase"/>
    <property type="match status" value="1"/>
</dbReference>
<dbReference type="Gene3D" id="3.20.20.140">
    <property type="entry name" value="Metal-dependent hydrolases"/>
    <property type="match status" value="1"/>
</dbReference>
<feature type="coiled-coil region" evidence="16">
    <location>
        <begin position="859"/>
        <end position="931"/>
    </location>
</feature>
<feature type="coiled-coil region" evidence="16">
    <location>
        <begin position="2066"/>
        <end position="2100"/>
    </location>
</feature>
<feature type="compositionally biased region" description="Low complexity" evidence="17">
    <location>
        <begin position="2611"/>
        <end position="2623"/>
    </location>
</feature>
<dbReference type="GO" id="GO:0043204">
    <property type="term" value="C:perikaryon"/>
    <property type="evidence" value="ECO:0007669"/>
    <property type="project" value="UniProtKB-SubCell"/>
</dbReference>
<dbReference type="GO" id="GO:0005819">
    <property type="term" value="C:spindle"/>
    <property type="evidence" value="ECO:0007669"/>
    <property type="project" value="UniProtKB-SubCell"/>
</dbReference>
<dbReference type="PROSITE" id="PS50002">
    <property type="entry name" value="SH3"/>
    <property type="match status" value="1"/>
</dbReference>
<evidence type="ECO:0000256" key="6">
    <source>
        <dbReference type="ARBA" id="ARBA00022490"/>
    </source>
</evidence>
<evidence type="ECO:0000256" key="7">
    <source>
        <dbReference type="ARBA" id="ARBA00022553"/>
    </source>
</evidence>
<keyword evidence="16" id="KW-0175">Coiled coil</keyword>
<feature type="coiled-coil region" evidence="16">
    <location>
        <begin position="313"/>
        <end position="573"/>
    </location>
</feature>
<dbReference type="PANTHER" id="PTHR11647:SF54">
    <property type="entry name" value="DIHYDROPYRIMIDINASE-RELATED PROTEIN 1"/>
    <property type="match status" value="1"/>
</dbReference>
<feature type="coiled-coil region" evidence="16">
    <location>
        <begin position="609"/>
        <end position="636"/>
    </location>
</feature>
<accession>A0A8X8BS97</accession>
<feature type="region of interest" description="Disordered" evidence="17">
    <location>
        <begin position="2236"/>
        <end position="2286"/>
    </location>
</feature>
<dbReference type="InterPro" id="IPR006680">
    <property type="entry name" value="Amidohydro-rel"/>
</dbReference>
<keyword evidence="20" id="KW-1185">Reference proteome</keyword>
<dbReference type="GO" id="GO:0005813">
    <property type="term" value="C:centrosome"/>
    <property type="evidence" value="ECO:0007669"/>
    <property type="project" value="UniProtKB-SubCell"/>
</dbReference>
<evidence type="ECO:0000256" key="4">
    <source>
        <dbReference type="ARBA" id="ARBA00008829"/>
    </source>
</evidence>
<evidence type="ECO:0000313" key="20">
    <source>
        <dbReference type="Proteomes" id="UP000886611"/>
    </source>
</evidence>
<evidence type="ECO:0000256" key="13">
    <source>
        <dbReference type="ARBA" id="ARBA00079257"/>
    </source>
</evidence>
<dbReference type="Gene3D" id="2.30.40.10">
    <property type="entry name" value="Urease, subunit C, domain 1"/>
    <property type="match status" value="1"/>
</dbReference>
<feature type="non-terminal residue" evidence="19">
    <location>
        <position position="1"/>
    </location>
</feature>
<feature type="region of interest" description="Disordered" evidence="17">
    <location>
        <begin position="2611"/>
        <end position="2631"/>
    </location>
</feature>
<comment type="subunit">
    <text evidence="11">Homotetramer, and heterotetramer with DPYSL2, DPYSL3, DPYSL4 or DPYSL5. Interacts with PLXNA1. Interacts with FLNA (via calponin-homology (CH) domain 1 and filamin repeat 24); the interaction alters FLNA ternary structure and thus promotes FLNA dissociation from F-actin.</text>
</comment>
<dbReference type="InterPro" id="IPR001452">
    <property type="entry name" value="SH3_domain"/>
</dbReference>
<feature type="coiled-coil region" evidence="16">
    <location>
        <begin position="712"/>
        <end position="789"/>
    </location>
</feature>
<feature type="region of interest" description="Disordered" evidence="17">
    <location>
        <begin position="3181"/>
        <end position="3210"/>
    </location>
</feature>
<comment type="similarity">
    <text evidence="4">Belongs to the metallo-dependent hydrolases superfamily. Hydantoinase/dihydropyrimidinase family.</text>
</comment>
<feature type="coiled-coil region" evidence="16">
    <location>
        <begin position="1983"/>
        <end position="2017"/>
    </location>
</feature>
<dbReference type="GO" id="GO:0005829">
    <property type="term" value="C:cytosol"/>
    <property type="evidence" value="ECO:0007669"/>
    <property type="project" value="TreeGrafter"/>
</dbReference>
<gene>
    <name evidence="19" type="primary">Crmp1</name>
    <name evidence="19" type="ORF">GTO96_0016767</name>
</gene>
<evidence type="ECO:0000256" key="1">
    <source>
        <dbReference type="ARBA" id="ARBA00004186"/>
    </source>
</evidence>
<feature type="region of interest" description="Disordered" evidence="17">
    <location>
        <begin position="1584"/>
        <end position="1617"/>
    </location>
</feature>
<dbReference type="Proteomes" id="UP000886611">
    <property type="component" value="Unassembled WGS sequence"/>
</dbReference>
<dbReference type="InterPro" id="IPR050378">
    <property type="entry name" value="Metallo-dep_Hydrolases_sf"/>
</dbReference>
<dbReference type="PANTHER" id="PTHR11647">
    <property type="entry name" value="HYDRANTOINASE/DIHYDROPYRIMIDINASE FAMILY MEMBER"/>
    <property type="match status" value="1"/>
</dbReference>
<dbReference type="InterPro" id="IPR011778">
    <property type="entry name" value="Hydantoinase/dihydroPyrase"/>
</dbReference>
<dbReference type="SUPFAM" id="SSF51338">
    <property type="entry name" value="Composite domain of metallo-dependent hydrolases"/>
    <property type="match status" value="2"/>
</dbReference>
<comment type="subcellular location">
    <subcellularLocation>
        <location evidence="2">Cytoplasm</location>
        <location evidence="2">Cytoskeleton</location>
        <location evidence="2">Microtubule organizing center</location>
        <location evidence="2">Centrosome</location>
    </subcellularLocation>
    <subcellularLocation>
        <location evidence="1">Cytoplasm</location>
        <location evidence="1">Cytoskeleton</location>
        <location evidence="1">Spindle</location>
    </subcellularLocation>
    <subcellularLocation>
        <location evidence="3">Perikaryon</location>
    </subcellularLocation>
</comment>
<dbReference type="Pfam" id="PF15030">
    <property type="entry name" value="DUF4527"/>
    <property type="match status" value="1"/>
</dbReference>
<feature type="compositionally biased region" description="Basic and acidic residues" evidence="17">
    <location>
        <begin position="1601"/>
        <end position="1614"/>
    </location>
</feature>
<dbReference type="SUPFAM" id="SSF51556">
    <property type="entry name" value="Metallo-dependent hydrolases"/>
    <property type="match status" value="1"/>
</dbReference>
<feature type="compositionally biased region" description="Polar residues" evidence="17">
    <location>
        <begin position="2236"/>
        <end position="2255"/>
    </location>
</feature>
<keyword evidence="7" id="KW-0597">Phosphoprotein</keyword>
<keyword evidence="5 15" id="KW-0728">SH3 domain</keyword>
<dbReference type="Pfam" id="PF01979">
    <property type="entry name" value="Amidohydro_1"/>
    <property type="match status" value="1"/>
</dbReference>
<organism evidence="19 20">
    <name type="scientific">Polypterus senegalus</name>
    <name type="common">Senegal bichir</name>
    <dbReference type="NCBI Taxonomy" id="55291"/>
    <lineage>
        <taxon>Eukaryota</taxon>
        <taxon>Metazoa</taxon>
        <taxon>Chordata</taxon>
        <taxon>Craniata</taxon>
        <taxon>Vertebrata</taxon>
        <taxon>Euteleostomi</taxon>
        <taxon>Actinopterygii</taxon>
        <taxon>Polypteriformes</taxon>
        <taxon>Polypteridae</taxon>
        <taxon>Polypterus</taxon>
    </lineage>
</organism>
<feature type="coiled-coil region" evidence="16">
    <location>
        <begin position="1381"/>
        <end position="1422"/>
    </location>
</feature>
<dbReference type="InterPro" id="IPR011059">
    <property type="entry name" value="Metal-dep_hydrolase_composite"/>
</dbReference>
<evidence type="ECO:0000256" key="9">
    <source>
        <dbReference type="ARBA" id="ARBA00023212"/>
    </source>
</evidence>
<evidence type="ECO:0000259" key="18">
    <source>
        <dbReference type="PROSITE" id="PS50002"/>
    </source>
</evidence>
<keyword evidence="9" id="KW-0206">Cytoskeleton</keyword>
<keyword evidence="6" id="KW-0963">Cytoplasm</keyword>
<evidence type="ECO:0000256" key="3">
    <source>
        <dbReference type="ARBA" id="ARBA00004484"/>
    </source>
</evidence>
<dbReference type="InterPro" id="IPR032466">
    <property type="entry name" value="Metal_Hydrolase"/>
</dbReference>
<evidence type="ECO:0000256" key="8">
    <source>
        <dbReference type="ARBA" id="ARBA00023074"/>
    </source>
</evidence>
<feature type="domain" description="SH3" evidence="18">
    <location>
        <begin position="2137"/>
        <end position="2201"/>
    </location>
</feature>
<evidence type="ECO:0000256" key="11">
    <source>
        <dbReference type="ARBA" id="ARBA00061880"/>
    </source>
</evidence>